<evidence type="ECO:0000256" key="1">
    <source>
        <dbReference type="SAM" id="Phobius"/>
    </source>
</evidence>
<keyword evidence="1" id="KW-0812">Transmembrane</keyword>
<sequence length="133" mass="15347">MLIFAEFLQHNSWAVSCFFYLEVDGVNTPSVCQSVADRDEETGNTTVDEKEATPEVMCTYLSLVSRIASPNHFSARPQCRQLYCRCTSAVFYWILFLTLFCISIQDNKLLTPVPYTDQMLTYCSDVFHTLTRW</sequence>
<keyword evidence="1" id="KW-0472">Membrane</keyword>
<keyword evidence="3" id="KW-1185">Reference proteome</keyword>
<reference evidence="2" key="1">
    <citation type="submission" date="2020-06" db="EMBL/GenBank/DDBJ databases">
        <title>Draft genome of Bugula neritina, a colonial animal packing powerful symbionts and potential medicines.</title>
        <authorList>
            <person name="Rayko M."/>
        </authorList>
    </citation>
    <scope>NUCLEOTIDE SEQUENCE [LARGE SCALE GENOMIC DNA]</scope>
    <source>
        <strain evidence="2">Kwan_BN1</strain>
    </source>
</reference>
<organism evidence="2 3">
    <name type="scientific">Bugula neritina</name>
    <name type="common">Brown bryozoan</name>
    <name type="synonym">Sertularia neritina</name>
    <dbReference type="NCBI Taxonomy" id="10212"/>
    <lineage>
        <taxon>Eukaryota</taxon>
        <taxon>Metazoa</taxon>
        <taxon>Spiralia</taxon>
        <taxon>Lophotrochozoa</taxon>
        <taxon>Bryozoa</taxon>
        <taxon>Gymnolaemata</taxon>
        <taxon>Cheilostomatida</taxon>
        <taxon>Flustrina</taxon>
        <taxon>Buguloidea</taxon>
        <taxon>Bugulidae</taxon>
        <taxon>Bugula</taxon>
    </lineage>
</organism>
<keyword evidence="1" id="KW-1133">Transmembrane helix</keyword>
<name>A0A7J7IXB8_BUGNE</name>
<comment type="caution">
    <text evidence="2">The sequence shown here is derived from an EMBL/GenBank/DDBJ whole genome shotgun (WGS) entry which is preliminary data.</text>
</comment>
<evidence type="ECO:0000313" key="2">
    <source>
        <dbReference type="EMBL" id="KAF6018167.1"/>
    </source>
</evidence>
<protein>
    <submittedName>
        <fullName evidence="2">Uncharacterized protein</fullName>
    </submittedName>
</protein>
<dbReference type="AlphaFoldDB" id="A0A7J7IXB8"/>
<gene>
    <name evidence="2" type="ORF">EB796_023532</name>
</gene>
<dbReference type="EMBL" id="VXIV02003330">
    <property type="protein sequence ID" value="KAF6018167.1"/>
    <property type="molecule type" value="Genomic_DNA"/>
</dbReference>
<dbReference type="Proteomes" id="UP000593567">
    <property type="component" value="Unassembled WGS sequence"/>
</dbReference>
<feature type="transmembrane region" description="Helical" evidence="1">
    <location>
        <begin position="82"/>
        <end position="105"/>
    </location>
</feature>
<proteinExistence type="predicted"/>
<evidence type="ECO:0000313" key="3">
    <source>
        <dbReference type="Proteomes" id="UP000593567"/>
    </source>
</evidence>
<accession>A0A7J7IXB8</accession>